<sequence>MGFGAQGSGVTHSCELPGIGARNQTQVLSLEWALVFLNSKPQHPSPTSSSLVAHTAAKGSNRRKLGRSAVSFISCSYVKEDIVGLQRWLRG</sequence>
<reference evidence="2" key="1">
    <citation type="journal article" date="2011" name="Nat. Biotechnol.">
        <title>The genomic sequence of the Chinese hamster ovary (CHO)-K1 cell line.</title>
        <authorList>
            <person name="Xu X."/>
            <person name="Nagarajan H."/>
            <person name="Lewis N.E."/>
            <person name="Pan S."/>
            <person name="Cai Z."/>
            <person name="Liu X."/>
            <person name="Chen W."/>
            <person name="Xie M."/>
            <person name="Wang W."/>
            <person name="Hammond S."/>
            <person name="Andersen M.R."/>
            <person name="Neff N."/>
            <person name="Passarelli B."/>
            <person name="Koh W."/>
            <person name="Fan H.C."/>
            <person name="Wang J."/>
            <person name="Gui Y."/>
            <person name="Lee K.H."/>
            <person name="Betenbaugh M.J."/>
            <person name="Quake S.R."/>
            <person name="Famili I."/>
            <person name="Palsson B.O."/>
            <person name="Wang J."/>
        </authorList>
    </citation>
    <scope>NUCLEOTIDE SEQUENCE [LARGE SCALE GENOMIC DNA]</scope>
    <source>
        <strain evidence="2">CHO K1 cell line</strain>
    </source>
</reference>
<dbReference type="AlphaFoldDB" id="G3ICU6"/>
<evidence type="ECO:0000313" key="1">
    <source>
        <dbReference type="EMBL" id="EGW02495.1"/>
    </source>
</evidence>
<evidence type="ECO:0000313" key="2">
    <source>
        <dbReference type="Proteomes" id="UP000001075"/>
    </source>
</evidence>
<name>G3ICU6_CRIGR</name>
<gene>
    <name evidence="1" type="ORF">I79_021499</name>
</gene>
<dbReference type="Proteomes" id="UP000001075">
    <property type="component" value="Unassembled WGS sequence"/>
</dbReference>
<protein>
    <submittedName>
        <fullName evidence="1">Uncharacterized protein</fullName>
    </submittedName>
</protein>
<dbReference type="GlyGen" id="G3ICU6">
    <property type="glycosylation" value="1 site"/>
</dbReference>
<proteinExistence type="predicted"/>
<dbReference type="InParanoid" id="G3ICU6"/>
<accession>G3ICU6</accession>
<dbReference type="EMBL" id="JH001962">
    <property type="protein sequence ID" value="EGW02495.1"/>
    <property type="molecule type" value="Genomic_DNA"/>
</dbReference>
<organism evidence="1 2">
    <name type="scientific">Cricetulus griseus</name>
    <name type="common">Chinese hamster</name>
    <name type="synonym">Cricetulus barabensis griseus</name>
    <dbReference type="NCBI Taxonomy" id="10029"/>
    <lineage>
        <taxon>Eukaryota</taxon>
        <taxon>Metazoa</taxon>
        <taxon>Chordata</taxon>
        <taxon>Craniata</taxon>
        <taxon>Vertebrata</taxon>
        <taxon>Euteleostomi</taxon>
        <taxon>Mammalia</taxon>
        <taxon>Eutheria</taxon>
        <taxon>Euarchontoglires</taxon>
        <taxon>Glires</taxon>
        <taxon>Rodentia</taxon>
        <taxon>Myomorpha</taxon>
        <taxon>Muroidea</taxon>
        <taxon>Cricetidae</taxon>
        <taxon>Cricetinae</taxon>
        <taxon>Cricetulus</taxon>
    </lineage>
</organism>